<sequence length="91" mass="10850">MAILSFPWLSSTERRRLYRWISTTKENCDLSIGGSCRCWKTARNGDRRRHLPLSVALEAIYLRLIRQVLHTKDLRVFIEVKQISFLWLMLD</sequence>
<protein>
    <submittedName>
        <fullName evidence="1">Uncharacterized protein</fullName>
    </submittedName>
</protein>
<reference evidence="1 2" key="1">
    <citation type="submission" date="2020-02" db="EMBL/GenBank/DDBJ databases">
        <authorList>
            <person name="Ma Q."/>
            <person name="Huang Y."/>
            <person name="Song X."/>
            <person name="Pei D."/>
        </authorList>
    </citation>
    <scope>NUCLEOTIDE SEQUENCE [LARGE SCALE GENOMIC DNA]</scope>
    <source>
        <strain evidence="1">Sxm20200214</strain>
        <tissue evidence="1">Leaf</tissue>
    </source>
</reference>
<name>A0A8X7RKU3_BRACI</name>
<gene>
    <name evidence="1" type="ORF">Bca52824_037553</name>
</gene>
<dbReference type="EMBL" id="JAAMPC010000009">
    <property type="protein sequence ID" value="KAG2290884.1"/>
    <property type="molecule type" value="Genomic_DNA"/>
</dbReference>
<evidence type="ECO:0000313" key="2">
    <source>
        <dbReference type="Proteomes" id="UP000886595"/>
    </source>
</evidence>
<dbReference type="Proteomes" id="UP000886595">
    <property type="component" value="Unassembled WGS sequence"/>
</dbReference>
<accession>A0A8X7RKU3</accession>
<comment type="caution">
    <text evidence="1">The sequence shown here is derived from an EMBL/GenBank/DDBJ whole genome shotgun (WGS) entry which is preliminary data.</text>
</comment>
<keyword evidence="2" id="KW-1185">Reference proteome</keyword>
<evidence type="ECO:0000313" key="1">
    <source>
        <dbReference type="EMBL" id="KAG2290884.1"/>
    </source>
</evidence>
<dbReference type="AlphaFoldDB" id="A0A8X7RKU3"/>
<proteinExistence type="predicted"/>
<organism evidence="1 2">
    <name type="scientific">Brassica carinata</name>
    <name type="common">Ethiopian mustard</name>
    <name type="synonym">Abyssinian cabbage</name>
    <dbReference type="NCBI Taxonomy" id="52824"/>
    <lineage>
        <taxon>Eukaryota</taxon>
        <taxon>Viridiplantae</taxon>
        <taxon>Streptophyta</taxon>
        <taxon>Embryophyta</taxon>
        <taxon>Tracheophyta</taxon>
        <taxon>Spermatophyta</taxon>
        <taxon>Magnoliopsida</taxon>
        <taxon>eudicotyledons</taxon>
        <taxon>Gunneridae</taxon>
        <taxon>Pentapetalae</taxon>
        <taxon>rosids</taxon>
        <taxon>malvids</taxon>
        <taxon>Brassicales</taxon>
        <taxon>Brassicaceae</taxon>
        <taxon>Brassiceae</taxon>
        <taxon>Brassica</taxon>
    </lineage>
</organism>